<evidence type="ECO:0000256" key="7">
    <source>
        <dbReference type="ARBA" id="ARBA00023237"/>
    </source>
</evidence>
<evidence type="ECO:0008006" key="9">
    <source>
        <dbReference type="Google" id="ProtNLM"/>
    </source>
</evidence>
<keyword evidence="5" id="KW-0732">Signal</keyword>
<keyword evidence="6" id="KW-0472">Membrane</keyword>
<evidence type="ECO:0000256" key="4">
    <source>
        <dbReference type="ARBA" id="ARBA00022692"/>
    </source>
</evidence>
<sequence length="436" mass="48621">MFLNILLTILFFLSCLVVKAYGAGIAIYEQGVSGLGNAYAGAAASAEDGSTIFYNPAGLTKLVKPEVSLGSHVIIPNAHFKNTGSIGYNPITGLTYPLAGNNGGDAGVTAVVPNFYVSTPLNERLVLGLGINSPFGLQTEYDKNWVGRYHAIKSKLITINLNPTIAYKVTPKFSLGLGINFQWAEAELTNALNPIAFVRFGDITTQDGFAKLKGDDWSFNWNAGLLYELSEKTRFGLSYRAKLTHVFRGEVNFSNIPSNSTNVFKKDDAKARLNLPPMLSFSGLHKINKKWTILADVTWTGWSRFEELRIKYNTLIIGDTVITTKWEDAFRYSLGLTYQPNSKWTFRTGIAYDETPISSDKYRTPRIPDTDRFWIALGLGYNFSENAKFDLGYVHIFFKKSHIDKDPVGEDLLRGGLKGYYRGHVDIISVQLRYNF</sequence>
<keyword evidence="4" id="KW-0812">Transmembrane</keyword>
<keyword evidence="3" id="KW-1134">Transmembrane beta strand</keyword>
<evidence type="ECO:0000256" key="1">
    <source>
        <dbReference type="ARBA" id="ARBA00004571"/>
    </source>
</evidence>
<evidence type="ECO:0000256" key="3">
    <source>
        <dbReference type="ARBA" id="ARBA00022452"/>
    </source>
</evidence>
<comment type="subcellular location">
    <subcellularLocation>
        <location evidence="1">Cell outer membrane</location>
        <topology evidence="1">Multi-pass membrane protein</topology>
    </subcellularLocation>
</comment>
<dbReference type="InterPro" id="IPR005017">
    <property type="entry name" value="OMPP1/FadL/TodX"/>
</dbReference>
<organism evidence="8">
    <name type="scientific">Thermodesulfobacterium geofontis</name>
    <dbReference type="NCBI Taxonomy" id="1295609"/>
    <lineage>
        <taxon>Bacteria</taxon>
        <taxon>Pseudomonadati</taxon>
        <taxon>Thermodesulfobacteriota</taxon>
        <taxon>Thermodesulfobacteria</taxon>
        <taxon>Thermodesulfobacteriales</taxon>
        <taxon>Thermodesulfobacteriaceae</taxon>
        <taxon>Thermodesulfobacterium</taxon>
    </lineage>
</organism>
<dbReference type="EMBL" id="DRWR01000014">
    <property type="protein sequence ID" value="HHQ15346.1"/>
    <property type="molecule type" value="Genomic_DNA"/>
</dbReference>
<dbReference type="PANTHER" id="PTHR35093:SF8">
    <property type="entry name" value="OUTER MEMBRANE PROTEIN NMB0088-RELATED"/>
    <property type="match status" value="1"/>
</dbReference>
<evidence type="ECO:0000313" key="8">
    <source>
        <dbReference type="EMBL" id="HHQ15346.1"/>
    </source>
</evidence>
<protein>
    <recommendedName>
        <fullName evidence="9">Membrane protein involved in aromatic hydrocarbon degradation</fullName>
    </recommendedName>
</protein>
<evidence type="ECO:0000256" key="6">
    <source>
        <dbReference type="ARBA" id="ARBA00023136"/>
    </source>
</evidence>
<dbReference type="Gene3D" id="2.40.160.60">
    <property type="entry name" value="Outer membrane protein transport protein (OMPP1/FadL/TodX)"/>
    <property type="match status" value="1"/>
</dbReference>
<dbReference type="AlphaFoldDB" id="A0A7V6CDC5"/>
<comment type="caution">
    <text evidence="8">The sequence shown here is derived from an EMBL/GenBank/DDBJ whole genome shotgun (WGS) entry which is preliminary data.</text>
</comment>
<proteinExistence type="inferred from homology"/>
<accession>A0A7V6CDC5</accession>
<dbReference type="Pfam" id="PF03349">
    <property type="entry name" value="Toluene_X"/>
    <property type="match status" value="1"/>
</dbReference>
<dbReference type="SUPFAM" id="SSF56935">
    <property type="entry name" value="Porins"/>
    <property type="match status" value="1"/>
</dbReference>
<evidence type="ECO:0000256" key="2">
    <source>
        <dbReference type="ARBA" id="ARBA00008163"/>
    </source>
</evidence>
<keyword evidence="7" id="KW-0998">Cell outer membrane</keyword>
<gene>
    <name evidence="8" type="ORF">ENM15_00745</name>
</gene>
<reference evidence="8" key="1">
    <citation type="journal article" date="2020" name="mSystems">
        <title>Genome- and Community-Level Interaction Insights into Carbon Utilization and Element Cycling Functions of Hydrothermarchaeota in Hydrothermal Sediment.</title>
        <authorList>
            <person name="Zhou Z."/>
            <person name="Liu Y."/>
            <person name="Xu W."/>
            <person name="Pan J."/>
            <person name="Luo Z.H."/>
            <person name="Li M."/>
        </authorList>
    </citation>
    <scope>NUCLEOTIDE SEQUENCE [LARGE SCALE GENOMIC DNA]</scope>
    <source>
        <strain evidence="8">SpSt-106</strain>
    </source>
</reference>
<evidence type="ECO:0000256" key="5">
    <source>
        <dbReference type="ARBA" id="ARBA00022729"/>
    </source>
</evidence>
<dbReference type="PANTHER" id="PTHR35093">
    <property type="entry name" value="OUTER MEMBRANE PROTEIN NMB0088-RELATED"/>
    <property type="match status" value="1"/>
</dbReference>
<comment type="similarity">
    <text evidence="2">Belongs to the OmpP1/FadL family.</text>
</comment>
<name>A0A7V6CDC5_9BACT</name>
<dbReference type="GO" id="GO:0009279">
    <property type="term" value="C:cell outer membrane"/>
    <property type="evidence" value="ECO:0007669"/>
    <property type="project" value="UniProtKB-SubCell"/>
</dbReference>
<dbReference type="GO" id="GO:0015483">
    <property type="term" value="F:long-chain fatty acid transporting porin activity"/>
    <property type="evidence" value="ECO:0007669"/>
    <property type="project" value="TreeGrafter"/>
</dbReference>